<dbReference type="EMBL" id="QDDL01000002">
    <property type="protein sequence ID" value="PVZ70534.1"/>
    <property type="molecule type" value="Genomic_DNA"/>
</dbReference>
<evidence type="ECO:0000256" key="7">
    <source>
        <dbReference type="SAM" id="Phobius"/>
    </source>
</evidence>
<gene>
    <name evidence="9" type="ORF">DC094_08105</name>
</gene>
<keyword evidence="3" id="KW-0997">Cell inner membrane</keyword>
<dbReference type="OrthoDB" id="9806984at2"/>
<keyword evidence="10" id="KW-1185">Reference proteome</keyword>
<dbReference type="Proteomes" id="UP000244906">
    <property type="component" value="Unassembled WGS sequence"/>
</dbReference>
<dbReference type="PANTHER" id="PTHR30462">
    <property type="entry name" value="INTERMEMBRANE TRANSPORT PROTEIN PQIB-RELATED"/>
    <property type="match status" value="1"/>
</dbReference>
<dbReference type="InterPro" id="IPR003399">
    <property type="entry name" value="Mce/MlaD"/>
</dbReference>
<accession>A0A2V1H012</accession>
<evidence type="ECO:0000256" key="3">
    <source>
        <dbReference type="ARBA" id="ARBA00022519"/>
    </source>
</evidence>
<dbReference type="InterPro" id="IPR051800">
    <property type="entry name" value="PqiA-PqiB_transport"/>
</dbReference>
<keyword evidence="2" id="KW-1003">Cell membrane</keyword>
<evidence type="ECO:0000256" key="6">
    <source>
        <dbReference type="ARBA" id="ARBA00023136"/>
    </source>
</evidence>
<comment type="caution">
    <text evidence="9">The sequence shown here is derived from an EMBL/GenBank/DDBJ whole genome shotgun (WGS) entry which is preliminary data.</text>
</comment>
<evidence type="ECO:0000256" key="2">
    <source>
        <dbReference type="ARBA" id="ARBA00022475"/>
    </source>
</evidence>
<sequence length="548" mass="59961">MSEITATAAIKQGRRFSAIWILPLVSIVIGIWMVGYHLSSQGPTVEVTFASAEGLEAGKTYVKYRNVNVGQVKQVKLNSTFDGVNVIIQMEPETEALLRRGSDFWVVRPRIDAGGISGFGTLLSGAYIEVSPGSGAFGETKYPGLENPPITAPGVPGIRITLKSLKADTLGIGDPVLYHGYQVGQIETAGFDIDKQKAVYQLFISAPYNQLVTSNSRFWNASGISFNASTEGISFRTGSLQTLLQGGVAFDLPEGEAKGDPIAMGREYHLYPDFESIHDRQYQQKLEYVLLFDESVRGLSAGAPVEYRGVRVGTVKRIALELSARSAMSMVEQTQAIPVLITIEPGRLGEGDTAKVAEAYAKEITKSVGMGLRASLKSGNLLTGSLFVEVNYHSNAKPAHISNYQGYMALPTVKSGLERLGDQLDGMISRMDQLKLEETLSSIEVAMNSAGSSMDQFKVTMMYAERFMDSKEFKALPDSLDKTITSLQKLLNDYSADGQLYNELETTMNQLKGLMWQLQPLMQSLQEKPNAIIFGKDRKADPLLLQEQ</sequence>
<evidence type="ECO:0000259" key="8">
    <source>
        <dbReference type="Pfam" id="PF02470"/>
    </source>
</evidence>
<comment type="subcellular location">
    <subcellularLocation>
        <location evidence="1">Cell inner membrane</location>
    </subcellularLocation>
</comment>
<dbReference type="Pfam" id="PF02470">
    <property type="entry name" value="MlaD"/>
    <property type="match status" value="3"/>
</dbReference>
<dbReference type="AlphaFoldDB" id="A0A2V1H012"/>
<evidence type="ECO:0000256" key="1">
    <source>
        <dbReference type="ARBA" id="ARBA00004533"/>
    </source>
</evidence>
<organism evidence="9 10">
    <name type="scientific">Pelagibaculum spongiae</name>
    <dbReference type="NCBI Taxonomy" id="2080658"/>
    <lineage>
        <taxon>Bacteria</taxon>
        <taxon>Pseudomonadati</taxon>
        <taxon>Pseudomonadota</taxon>
        <taxon>Gammaproteobacteria</taxon>
        <taxon>Oceanospirillales</taxon>
        <taxon>Pelagibaculum</taxon>
    </lineage>
</organism>
<evidence type="ECO:0000256" key="5">
    <source>
        <dbReference type="ARBA" id="ARBA00022989"/>
    </source>
</evidence>
<name>A0A2V1H012_9GAMM</name>
<dbReference type="GO" id="GO:0005886">
    <property type="term" value="C:plasma membrane"/>
    <property type="evidence" value="ECO:0007669"/>
    <property type="project" value="UniProtKB-SubCell"/>
</dbReference>
<keyword evidence="5 7" id="KW-1133">Transmembrane helix</keyword>
<protein>
    <submittedName>
        <fullName evidence="9">Paraquat-inducible protein B</fullName>
    </submittedName>
</protein>
<feature type="domain" description="Mce/MlaD" evidence="8">
    <location>
        <begin position="157"/>
        <end position="217"/>
    </location>
</feature>
<evidence type="ECO:0000313" key="10">
    <source>
        <dbReference type="Proteomes" id="UP000244906"/>
    </source>
</evidence>
<feature type="domain" description="Mce/MlaD" evidence="8">
    <location>
        <begin position="285"/>
        <end position="391"/>
    </location>
</feature>
<reference evidence="9 10" key="1">
    <citation type="submission" date="2018-04" db="EMBL/GenBank/DDBJ databases">
        <title>Thalassorhabdus spongiae gen. nov., sp. nov., isolated from a marine sponge in South-West Iceland.</title>
        <authorList>
            <person name="Knobloch S."/>
            <person name="Daussin A."/>
            <person name="Johannsson R."/>
            <person name="Marteinsson V.T."/>
        </authorList>
    </citation>
    <scope>NUCLEOTIDE SEQUENCE [LARGE SCALE GENOMIC DNA]</scope>
    <source>
        <strain evidence="9 10">Hp12</strain>
    </source>
</reference>
<evidence type="ECO:0000313" key="9">
    <source>
        <dbReference type="EMBL" id="PVZ70534.1"/>
    </source>
</evidence>
<feature type="transmembrane region" description="Helical" evidence="7">
    <location>
        <begin position="18"/>
        <end position="38"/>
    </location>
</feature>
<evidence type="ECO:0000256" key="4">
    <source>
        <dbReference type="ARBA" id="ARBA00022692"/>
    </source>
</evidence>
<dbReference type="PANTHER" id="PTHR30462:SF2">
    <property type="entry name" value="INTERMEMBRANE TRANSPORT PROTEIN PQIB"/>
    <property type="match status" value="1"/>
</dbReference>
<dbReference type="RefSeq" id="WP_116686606.1">
    <property type="nucleotide sequence ID" value="NZ_CAWNYD010000002.1"/>
</dbReference>
<keyword evidence="6 7" id="KW-0472">Membrane</keyword>
<proteinExistence type="predicted"/>
<feature type="domain" description="Mce/MlaD" evidence="8">
    <location>
        <begin position="42"/>
        <end position="133"/>
    </location>
</feature>
<keyword evidence="4 7" id="KW-0812">Transmembrane</keyword>
<dbReference type="NCBIfam" id="NF008070">
    <property type="entry name" value="PRK10807.1"/>
    <property type="match status" value="1"/>
</dbReference>